<reference evidence="1 2" key="1">
    <citation type="journal article" date="2024" name="Nat. Commun.">
        <title>Phylogenomics reveals the evolutionary origins of lichenization in chlorophyte algae.</title>
        <authorList>
            <person name="Puginier C."/>
            <person name="Libourel C."/>
            <person name="Otte J."/>
            <person name="Skaloud P."/>
            <person name="Haon M."/>
            <person name="Grisel S."/>
            <person name="Petersen M."/>
            <person name="Berrin J.G."/>
            <person name="Delaux P.M."/>
            <person name="Dal Grande F."/>
            <person name="Keller J."/>
        </authorList>
    </citation>
    <scope>NUCLEOTIDE SEQUENCE [LARGE SCALE GENOMIC DNA]</scope>
    <source>
        <strain evidence="1 2">SAG 2036</strain>
    </source>
</reference>
<comment type="caution">
    <text evidence="1">The sequence shown here is derived from an EMBL/GenBank/DDBJ whole genome shotgun (WGS) entry which is preliminary data.</text>
</comment>
<dbReference type="Proteomes" id="UP001465755">
    <property type="component" value="Unassembled WGS sequence"/>
</dbReference>
<protein>
    <submittedName>
        <fullName evidence="1">Uncharacterized protein</fullName>
    </submittedName>
</protein>
<evidence type="ECO:0000313" key="1">
    <source>
        <dbReference type="EMBL" id="KAK9813524.1"/>
    </source>
</evidence>
<organism evidence="1 2">
    <name type="scientific">Symbiochloris irregularis</name>
    <dbReference type="NCBI Taxonomy" id="706552"/>
    <lineage>
        <taxon>Eukaryota</taxon>
        <taxon>Viridiplantae</taxon>
        <taxon>Chlorophyta</taxon>
        <taxon>core chlorophytes</taxon>
        <taxon>Trebouxiophyceae</taxon>
        <taxon>Trebouxiales</taxon>
        <taxon>Trebouxiaceae</taxon>
        <taxon>Symbiochloris</taxon>
    </lineage>
</organism>
<proteinExistence type="predicted"/>
<dbReference type="EMBL" id="JALJOQ010000004">
    <property type="protein sequence ID" value="KAK9813524.1"/>
    <property type="molecule type" value="Genomic_DNA"/>
</dbReference>
<sequence length="178" mass="19795">MLRATSKLAKTAKGQLQDLFKGRRLPTFCASIEVVGEPETWRSAASPTSFNITASNRKTLVPSPSECAALPAIAEEKSSSVAAASPPVTPPCEASPLLKSSAVPRTTLRQSHEDRLQSLWKHDIPEKRAAIEKELQLAKLNVQWYRIRYRKFQKDARKLRYQAAGAFPGNLDLQYSFI</sequence>
<keyword evidence="2" id="KW-1185">Reference proteome</keyword>
<evidence type="ECO:0000313" key="2">
    <source>
        <dbReference type="Proteomes" id="UP001465755"/>
    </source>
</evidence>
<gene>
    <name evidence="1" type="ORF">WJX73_004813</name>
</gene>
<name>A0AAW1Q098_9CHLO</name>
<accession>A0AAW1Q098</accession>
<dbReference type="AlphaFoldDB" id="A0AAW1Q098"/>